<name>A0A381YT18_9ZZZZ</name>
<dbReference type="SUPFAM" id="SSF110296">
    <property type="entry name" value="Oligoxyloglucan reducing end-specific cellobiohydrolase"/>
    <property type="match status" value="1"/>
</dbReference>
<sequence>VAYPLPDRQYVFSLMTNRTCTFSIYLFMVSMIAPLCLSAEVEVGPATPPEVRMKAWDHHVKLRESSIFKDVEWTAVGPRIQGGKIESIWSVKKRKSTIYAGAGSGNLWKSVNNGTTWKPVFESESTFSVSVVTVSDDDPNLVWVGTGEPHMARSSFAGTGVFKSTDGAKTWKHMGLTDTHHIGRVLIDPKDSNVVYVAALGHQYTYNKQRGVFKTTDGGETWKKVLYISEKVGVVEVAIDPSDNKTLYAVAWERDRKAWDNVVAGPGSGIYKSTDAGETWKLLTKGLPSGEKVGRMGIAIAPSNPNVLYIICDHRGVGGEVYRSDNRGESWRKTHEGKVKTGIGYDFCLIRVLPDNEDEIFICGFNLLYSSDAGKTHTSISQRTIPMLSYKARRATPHCDNHDMFIDPDDPDRVMLGTDGGLYISHDRAKTWLHVNTLPIAEFYAISVDAREPYKIWGGTQDNGVLGGEAKPMTPGLEHWEWDHGGDNYVTLIDPNDLDTMYLEGIGGSMARRNLKTGKARGIRPGPAPDGKRLRFNWMTPFILSHYDSKTLYAGANMLFKSENRGDKWTCISPDLSTNPGPERQGNVPFGTITDISESALKKGLLYAGTDDGQLHVTRDDGATWTKINKGLPNRWVSRVVASKYDESKVFVSLTGYREDDFEAYLYMSTDFGETWKSIVNNMPSESINVIREDPTDKDILYVGTELGAYCSIDKGKTWHSLCKTLPTCAVHDLAIHAGTGDLVAGTHGRSAFVLHAKEIQKMKQEMAK</sequence>
<dbReference type="GO" id="GO:0010411">
    <property type="term" value="P:xyloglucan metabolic process"/>
    <property type="evidence" value="ECO:0007669"/>
    <property type="project" value="TreeGrafter"/>
</dbReference>
<evidence type="ECO:0000256" key="1">
    <source>
        <dbReference type="ARBA" id="ARBA00022737"/>
    </source>
</evidence>
<dbReference type="InterPro" id="IPR036278">
    <property type="entry name" value="Sialidase_sf"/>
</dbReference>
<feature type="domain" description="Sortilin N-terminal" evidence="2">
    <location>
        <begin position="614"/>
        <end position="730"/>
    </location>
</feature>
<dbReference type="PANTHER" id="PTHR43739:SF5">
    <property type="entry name" value="EXO-ALPHA-SIALIDASE"/>
    <property type="match status" value="1"/>
</dbReference>
<organism evidence="3">
    <name type="scientific">marine metagenome</name>
    <dbReference type="NCBI Taxonomy" id="408172"/>
    <lineage>
        <taxon>unclassified sequences</taxon>
        <taxon>metagenomes</taxon>
        <taxon>ecological metagenomes</taxon>
    </lineage>
</organism>
<proteinExistence type="predicted"/>
<feature type="non-terminal residue" evidence="3">
    <location>
        <position position="1"/>
    </location>
</feature>
<dbReference type="InterPro" id="IPR052025">
    <property type="entry name" value="Xyloglucanase_GH74"/>
</dbReference>
<dbReference type="EMBL" id="UINC01018994">
    <property type="protein sequence ID" value="SVA80186.1"/>
    <property type="molecule type" value="Genomic_DNA"/>
</dbReference>
<dbReference type="SUPFAM" id="SSF50939">
    <property type="entry name" value="Sialidases"/>
    <property type="match status" value="1"/>
</dbReference>
<feature type="domain" description="Sortilin N-terminal" evidence="2">
    <location>
        <begin position="161"/>
        <end position="285"/>
    </location>
</feature>
<dbReference type="Pfam" id="PF15902">
    <property type="entry name" value="Sortilin-Vps10"/>
    <property type="match status" value="2"/>
</dbReference>
<dbReference type="InterPro" id="IPR015943">
    <property type="entry name" value="WD40/YVTN_repeat-like_dom_sf"/>
</dbReference>
<evidence type="ECO:0000259" key="2">
    <source>
        <dbReference type="Pfam" id="PF15902"/>
    </source>
</evidence>
<gene>
    <name evidence="3" type="ORF">METZ01_LOCUS133040</name>
</gene>
<keyword evidence="1" id="KW-0677">Repeat</keyword>
<protein>
    <recommendedName>
        <fullName evidence="2">Sortilin N-terminal domain-containing protein</fullName>
    </recommendedName>
</protein>
<accession>A0A381YT18</accession>
<dbReference type="PANTHER" id="PTHR43739">
    <property type="entry name" value="XYLOGLUCANASE (EUROFUNG)"/>
    <property type="match status" value="1"/>
</dbReference>
<dbReference type="AlphaFoldDB" id="A0A381YT18"/>
<dbReference type="Gene3D" id="2.130.10.10">
    <property type="entry name" value="YVTN repeat-like/Quinoprotein amine dehydrogenase"/>
    <property type="match status" value="4"/>
</dbReference>
<dbReference type="InterPro" id="IPR031778">
    <property type="entry name" value="Sortilin_N"/>
</dbReference>
<dbReference type="CDD" id="cd15482">
    <property type="entry name" value="Sialidase_non-viral"/>
    <property type="match status" value="1"/>
</dbReference>
<evidence type="ECO:0000313" key="3">
    <source>
        <dbReference type="EMBL" id="SVA80186.1"/>
    </source>
</evidence>
<reference evidence="3" key="1">
    <citation type="submission" date="2018-05" db="EMBL/GenBank/DDBJ databases">
        <authorList>
            <person name="Lanie J.A."/>
            <person name="Ng W.-L."/>
            <person name="Kazmierczak K.M."/>
            <person name="Andrzejewski T.M."/>
            <person name="Davidsen T.M."/>
            <person name="Wayne K.J."/>
            <person name="Tettelin H."/>
            <person name="Glass J.I."/>
            <person name="Rusch D."/>
            <person name="Podicherti R."/>
            <person name="Tsui H.-C.T."/>
            <person name="Winkler M.E."/>
        </authorList>
    </citation>
    <scope>NUCLEOTIDE SEQUENCE</scope>
</reference>